<proteinExistence type="predicted"/>
<accession>A0ABV8YP11</accession>
<name>A0ABV8YP11_9ACTN</name>
<gene>
    <name evidence="1" type="ORF">ACFPH6_21310</name>
</gene>
<dbReference type="RefSeq" id="WP_386344024.1">
    <property type="nucleotide sequence ID" value="NZ_JBHSFG010000036.1"/>
</dbReference>
<comment type="caution">
    <text evidence="1">The sequence shown here is derived from an EMBL/GenBank/DDBJ whole genome shotgun (WGS) entry which is preliminary data.</text>
</comment>
<reference evidence="2" key="1">
    <citation type="journal article" date="2019" name="Int. J. Syst. Evol. Microbiol.">
        <title>The Global Catalogue of Microorganisms (GCM) 10K type strain sequencing project: providing services to taxonomists for standard genome sequencing and annotation.</title>
        <authorList>
            <consortium name="The Broad Institute Genomics Platform"/>
            <consortium name="The Broad Institute Genome Sequencing Center for Infectious Disease"/>
            <person name="Wu L."/>
            <person name="Ma J."/>
        </authorList>
    </citation>
    <scope>NUCLEOTIDE SEQUENCE [LARGE SCALE GENOMIC DNA]</scope>
    <source>
        <strain evidence="2">DT43</strain>
    </source>
</reference>
<evidence type="ECO:0000313" key="1">
    <source>
        <dbReference type="EMBL" id="MFC4467029.1"/>
    </source>
</evidence>
<sequence>MAGLAAYLLSTSKDLAPRLSFDRDCPLTANLAMQ</sequence>
<evidence type="ECO:0000313" key="2">
    <source>
        <dbReference type="Proteomes" id="UP001596012"/>
    </source>
</evidence>
<dbReference type="EMBL" id="JBHSFG010000036">
    <property type="protein sequence ID" value="MFC4467029.1"/>
    <property type="molecule type" value="Genomic_DNA"/>
</dbReference>
<keyword evidence="2" id="KW-1185">Reference proteome</keyword>
<dbReference type="Proteomes" id="UP001596012">
    <property type="component" value="Unassembled WGS sequence"/>
</dbReference>
<organism evidence="1 2">
    <name type="scientific">Streptomyces xiangluensis</name>
    <dbReference type="NCBI Taxonomy" id="2665720"/>
    <lineage>
        <taxon>Bacteria</taxon>
        <taxon>Bacillati</taxon>
        <taxon>Actinomycetota</taxon>
        <taxon>Actinomycetes</taxon>
        <taxon>Kitasatosporales</taxon>
        <taxon>Streptomycetaceae</taxon>
        <taxon>Streptomyces</taxon>
    </lineage>
</organism>
<protein>
    <submittedName>
        <fullName evidence="1">Uncharacterized protein</fullName>
    </submittedName>
</protein>